<evidence type="ECO:0008006" key="3">
    <source>
        <dbReference type="Google" id="ProtNLM"/>
    </source>
</evidence>
<reference evidence="1 2" key="1">
    <citation type="submission" date="2015-01" db="EMBL/GenBank/DDBJ databases">
        <authorList>
            <person name="Xiang T."/>
            <person name="Song Y."/>
            <person name="Huang L."/>
            <person name="Wang B."/>
            <person name="Wu P."/>
        </authorList>
    </citation>
    <scope>NUCLEOTIDE SEQUENCE [LARGE SCALE GENOMIC DNA]</scope>
    <source>
        <strain evidence="1 2">CcD93</strain>
    </source>
</reference>
<gene>
    <name evidence="1" type="ORF">CCAND93_20037</name>
</gene>
<proteinExistence type="predicted"/>
<protein>
    <recommendedName>
        <fullName evidence="3">Lipoprotein</fullName>
    </recommendedName>
</protein>
<dbReference type="AlphaFoldDB" id="A0A0B7IMR5"/>
<organism evidence="1 2">
    <name type="scientific">Capnocytophaga canis</name>
    <dbReference type="NCBI Taxonomy" id="1848903"/>
    <lineage>
        <taxon>Bacteria</taxon>
        <taxon>Pseudomonadati</taxon>
        <taxon>Bacteroidota</taxon>
        <taxon>Flavobacteriia</taxon>
        <taxon>Flavobacteriales</taxon>
        <taxon>Flavobacteriaceae</taxon>
        <taxon>Capnocytophaga</taxon>
    </lineage>
</organism>
<sequence length="107" mass="12374">MKKILFLLVLLPLFFACEKETEVVKEKEVIHSLSVVNNSSNPYRFRLYLSDVVVNETVLGGKESVVIDLENNKSYKWSVLQLKGYVFEPTELAGRFFSDRNRLISFP</sequence>
<evidence type="ECO:0000313" key="2">
    <source>
        <dbReference type="Proteomes" id="UP000038200"/>
    </source>
</evidence>
<evidence type="ECO:0000313" key="1">
    <source>
        <dbReference type="EMBL" id="CEN51914.1"/>
    </source>
</evidence>
<dbReference type="RefSeq" id="WP_042006545.1">
    <property type="nucleotide sequence ID" value="NZ_CDOL01000112.1"/>
</dbReference>
<name>A0A0B7IMR5_9FLAO</name>
<dbReference type="EMBL" id="CDOL01000112">
    <property type="protein sequence ID" value="CEN51914.1"/>
    <property type="molecule type" value="Genomic_DNA"/>
</dbReference>
<dbReference type="Proteomes" id="UP000038200">
    <property type="component" value="Unassembled WGS sequence"/>
</dbReference>
<dbReference type="PROSITE" id="PS51257">
    <property type="entry name" value="PROKAR_LIPOPROTEIN"/>
    <property type="match status" value="1"/>
</dbReference>
<accession>A0A0B7IMR5</accession>